<dbReference type="SUPFAM" id="SSF51735">
    <property type="entry name" value="NAD(P)-binding Rossmann-fold domains"/>
    <property type="match status" value="1"/>
</dbReference>
<dbReference type="GO" id="GO:0030497">
    <property type="term" value="P:fatty acid elongation"/>
    <property type="evidence" value="ECO:0007669"/>
    <property type="project" value="TreeGrafter"/>
</dbReference>
<dbReference type="PRINTS" id="PR00081">
    <property type="entry name" value="GDHRDH"/>
</dbReference>
<evidence type="ECO:0000256" key="2">
    <source>
        <dbReference type="RuleBase" id="RU000363"/>
    </source>
</evidence>
<protein>
    <submittedName>
        <fullName evidence="3">SDR family oxidoreductase</fullName>
    </submittedName>
</protein>
<dbReference type="CDD" id="cd05233">
    <property type="entry name" value="SDR_c"/>
    <property type="match status" value="1"/>
</dbReference>
<sequence length="234" mass="23822">MTNAARVAVVTGSSSGIGAAVATELMMRGWLVAGLDLNASPDCSLSIEVDMTDLERVGVAIRSIEAELGVVSAAVSAAGHYEMAYISDITVAQWQRMLAVHLGGFLHLSKSVLPQMLAAGNGSIVAIGSELAVGGGGSGDAHYAAAKGALLGLMRSLAVEMAPMGVRVNAVAPGPTDTPLLPVDSPWRDPLYLRTLPIGRLASPAEVALCVAFLIDAGTFCVGETLNPNSGAVI</sequence>
<evidence type="ECO:0000313" key="3">
    <source>
        <dbReference type="EMBL" id="TFD65150.1"/>
    </source>
</evidence>
<dbReference type="Pfam" id="PF00106">
    <property type="entry name" value="adh_short"/>
    <property type="match status" value="1"/>
</dbReference>
<comment type="similarity">
    <text evidence="1 2">Belongs to the short-chain dehydrogenases/reductases (SDR) family.</text>
</comment>
<gene>
    <name evidence="3" type="ORF">E3T47_09815</name>
</gene>
<dbReference type="Gene3D" id="3.40.50.720">
    <property type="entry name" value="NAD(P)-binding Rossmann-like Domain"/>
    <property type="match status" value="1"/>
</dbReference>
<reference evidence="3 4" key="1">
    <citation type="submission" date="2019-03" db="EMBL/GenBank/DDBJ databases">
        <title>Genomics of glacier-inhabiting Cryobacterium strains.</title>
        <authorList>
            <person name="Liu Q."/>
            <person name="Xin Y.-H."/>
        </authorList>
    </citation>
    <scope>NUCLEOTIDE SEQUENCE [LARGE SCALE GENOMIC DNA]</scope>
    <source>
        <strain evidence="3 4">Sr36</strain>
    </source>
</reference>
<dbReference type="PANTHER" id="PTHR42760:SF129">
    <property type="entry name" value="OXIDOREDUCTASE"/>
    <property type="match status" value="1"/>
</dbReference>
<dbReference type="PRINTS" id="PR00080">
    <property type="entry name" value="SDRFAMILY"/>
</dbReference>
<evidence type="ECO:0000256" key="1">
    <source>
        <dbReference type="ARBA" id="ARBA00006484"/>
    </source>
</evidence>
<proteinExistence type="inferred from homology"/>
<dbReference type="AlphaFoldDB" id="A0A4V6QIG9"/>
<dbReference type="RefSeq" id="WP_134555905.1">
    <property type="nucleotide sequence ID" value="NZ_SOHK01000015.1"/>
</dbReference>
<evidence type="ECO:0000313" key="4">
    <source>
        <dbReference type="Proteomes" id="UP000298154"/>
    </source>
</evidence>
<dbReference type="OrthoDB" id="286404at2"/>
<dbReference type="GO" id="GO:0016616">
    <property type="term" value="F:oxidoreductase activity, acting on the CH-OH group of donors, NAD or NADP as acceptor"/>
    <property type="evidence" value="ECO:0007669"/>
    <property type="project" value="TreeGrafter"/>
</dbReference>
<dbReference type="PANTHER" id="PTHR42760">
    <property type="entry name" value="SHORT-CHAIN DEHYDROGENASES/REDUCTASES FAMILY MEMBER"/>
    <property type="match status" value="1"/>
</dbReference>
<dbReference type="EMBL" id="SOHK01000015">
    <property type="protein sequence ID" value="TFD65150.1"/>
    <property type="molecule type" value="Genomic_DNA"/>
</dbReference>
<keyword evidence="4" id="KW-1185">Reference proteome</keyword>
<organism evidence="3 4">
    <name type="scientific">Cryobacterium ruanii</name>
    <dbReference type="NCBI Taxonomy" id="1259197"/>
    <lineage>
        <taxon>Bacteria</taxon>
        <taxon>Bacillati</taxon>
        <taxon>Actinomycetota</taxon>
        <taxon>Actinomycetes</taxon>
        <taxon>Micrococcales</taxon>
        <taxon>Microbacteriaceae</taxon>
        <taxon>Cryobacterium</taxon>
    </lineage>
</organism>
<dbReference type="InterPro" id="IPR036291">
    <property type="entry name" value="NAD(P)-bd_dom_sf"/>
</dbReference>
<dbReference type="InterPro" id="IPR002347">
    <property type="entry name" value="SDR_fam"/>
</dbReference>
<dbReference type="Proteomes" id="UP000298154">
    <property type="component" value="Unassembled WGS sequence"/>
</dbReference>
<name>A0A4V6QIG9_9MICO</name>
<comment type="caution">
    <text evidence="3">The sequence shown here is derived from an EMBL/GenBank/DDBJ whole genome shotgun (WGS) entry which is preliminary data.</text>
</comment>
<accession>A0A4V6QIG9</accession>